<dbReference type="InterPro" id="IPR017046">
    <property type="entry name" value="Prenylcysteine_Oxase1"/>
</dbReference>
<dbReference type="PANTHER" id="PTHR15944:SF0">
    <property type="entry name" value="PRENYLCYSTEINE LYASE DOMAIN-CONTAINING PROTEIN"/>
    <property type="match status" value="1"/>
</dbReference>
<evidence type="ECO:0000256" key="2">
    <source>
        <dbReference type="ARBA" id="ARBA00009967"/>
    </source>
</evidence>
<keyword evidence="5" id="KW-0274">FAD</keyword>
<name>A0A9R0J2M2_SPIOL</name>
<dbReference type="AlphaFoldDB" id="A0A9R0J2M2"/>
<comment type="cofactor">
    <cofactor evidence="1">
        <name>FAD</name>
        <dbReference type="ChEBI" id="CHEBI:57692"/>
    </cofactor>
</comment>
<dbReference type="GO" id="GO:0016829">
    <property type="term" value="F:lyase activity"/>
    <property type="evidence" value="ECO:0007669"/>
    <property type="project" value="UniProtKB-KW"/>
</dbReference>
<evidence type="ECO:0000256" key="3">
    <source>
        <dbReference type="ARBA" id="ARBA00022630"/>
    </source>
</evidence>
<dbReference type="GeneID" id="110798959"/>
<dbReference type="FunFam" id="3.50.50.60:FF:000430">
    <property type="entry name" value="Farnesylcysteine lyase"/>
    <property type="match status" value="1"/>
</dbReference>
<evidence type="ECO:0000313" key="11">
    <source>
        <dbReference type="RefSeq" id="XP_021859846.1"/>
    </source>
</evidence>
<dbReference type="SUPFAM" id="SSF51905">
    <property type="entry name" value="FAD/NAD(P)-binding domain"/>
    <property type="match status" value="1"/>
</dbReference>
<keyword evidence="4 8" id="KW-0732">Signal</keyword>
<feature type="chain" id="PRO_5040321270" evidence="8">
    <location>
        <begin position="24"/>
        <end position="498"/>
    </location>
</feature>
<dbReference type="GO" id="GO:0030328">
    <property type="term" value="P:prenylcysteine catabolic process"/>
    <property type="evidence" value="ECO:0007669"/>
    <property type="project" value="InterPro"/>
</dbReference>
<evidence type="ECO:0000256" key="8">
    <source>
        <dbReference type="SAM" id="SignalP"/>
    </source>
</evidence>
<feature type="domain" description="Prenylcysteine lyase" evidence="9">
    <location>
        <begin position="144"/>
        <end position="474"/>
    </location>
</feature>
<keyword evidence="10" id="KW-1185">Reference proteome</keyword>
<dbReference type="InterPro" id="IPR036188">
    <property type="entry name" value="FAD/NAD-bd_sf"/>
</dbReference>
<evidence type="ECO:0000256" key="5">
    <source>
        <dbReference type="ARBA" id="ARBA00022827"/>
    </source>
</evidence>
<accession>A0A9R0J2M2</accession>
<dbReference type="InterPro" id="IPR010795">
    <property type="entry name" value="Prenylcys_lyase"/>
</dbReference>
<keyword evidence="6" id="KW-0560">Oxidoreductase</keyword>
<dbReference type="Gene3D" id="3.50.50.60">
    <property type="entry name" value="FAD/NAD(P)-binding domain"/>
    <property type="match status" value="1"/>
</dbReference>
<reference evidence="11" key="2">
    <citation type="submission" date="2025-08" db="UniProtKB">
        <authorList>
            <consortium name="RefSeq"/>
        </authorList>
    </citation>
    <scope>IDENTIFICATION</scope>
    <source>
        <tissue evidence="11">Leaf</tissue>
    </source>
</reference>
<evidence type="ECO:0000256" key="6">
    <source>
        <dbReference type="ARBA" id="ARBA00023002"/>
    </source>
</evidence>
<evidence type="ECO:0000256" key="4">
    <source>
        <dbReference type="ARBA" id="ARBA00022729"/>
    </source>
</evidence>
<dbReference type="GO" id="GO:0001735">
    <property type="term" value="F:prenylcysteine oxidase activity"/>
    <property type="evidence" value="ECO:0000318"/>
    <property type="project" value="GO_Central"/>
</dbReference>
<dbReference type="RefSeq" id="XP_021859846.1">
    <property type="nucleotide sequence ID" value="XM_022004154.2"/>
</dbReference>
<organism evidence="10 11">
    <name type="scientific">Spinacia oleracea</name>
    <name type="common">Spinach</name>
    <dbReference type="NCBI Taxonomy" id="3562"/>
    <lineage>
        <taxon>Eukaryota</taxon>
        <taxon>Viridiplantae</taxon>
        <taxon>Streptophyta</taxon>
        <taxon>Embryophyta</taxon>
        <taxon>Tracheophyta</taxon>
        <taxon>Spermatophyta</taxon>
        <taxon>Magnoliopsida</taxon>
        <taxon>eudicotyledons</taxon>
        <taxon>Gunneridae</taxon>
        <taxon>Pentapetalae</taxon>
        <taxon>Caryophyllales</taxon>
        <taxon>Chenopodiaceae</taxon>
        <taxon>Chenopodioideae</taxon>
        <taxon>Anserineae</taxon>
        <taxon>Spinacia</taxon>
    </lineage>
</organism>
<proteinExistence type="inferred from homology"/>
<reference evidence="10" key="1">
    <citation type="journal article" date="2021" name="Nat. Commun.">
        <title>Genomic analyses provide insights into spinach domestication and the genetic basis of agronomic traits.</title>
        <authorList>
            <person name="Cai X."/>
            <person name="Sun X."/>
            <person name="Xu C."/>
            <person name="Sun H."/>
            <person name="Wang X."/>
            <person name="Ge C."/>
            <person name="Zhang Z."/>
            <person name="Wang Q."/>
            <person name="Fei Z."/>
            <person name="Jiao C."/>
            <person name="Wang Q."/>
        </authorList>
    </citation>
    <scope>NUCLEOTIDE SEQUENCE [LARGE SCALE GENOMIC DNA]</scope>
    <source>
        <strain evidence="10">cv. Varoflay</strain>
    </source>
</reference>
<dbReference type="KEGG" id="soe:110798959"/>
<dbReference type="Pfam" id="PF07156">
    <property type="entry name" value="Prenylcys_lyase"/>
    <property type="match status" value="1"/>
</dbReference>
<comment type="similarity">
    <text evidence="2">Belongs to the prenylcysteine oxidase family.</text>
</comment>
<dbReference type="PANTHER" id="PTHR15944">
    <property type="entry name" value="FARNESYLCYSTEINE LYASE"/>
    <property type="match status" value="1"/>
</dbReference>
<sequence length="498" mass="55108">MKPPPLLLPCLLSLLLLPLLSHSLPSPPLPATVCIIGSGISGSSVSHFLRKYSPEPSPISTIHVFEKNSVVGGRMATVTIANNTFEAGASILHPKNYHALNFTKFLQLKKRVSENDDCESLGIWDGKKLVFRTWSSNWGFSFVNKVVSLLNSIKLFWRYGFSLLKMQNVAEDMLGQFLRYYEGFDTRPVFSSVEEMLKWSGLYNLTSRTLEVELIDAGLSPLLIKELVTVITRINYGQSVSMSGLAGAVSLAGSGDGLWAVEGGNWQMAAGLINNSDVELHLNEEIQSVSHVGTHYELNSTKGNSYVCQVTVFATPLDELNVRIEPPISIPDRKMQHTHTTFIRGLLNPAYFGLGRVGEIPDLVGTLEDSNIPFSCISVLKKHNGEDMTYKMFSRKPLDDALLDQIFSIRKETIRIDWAAYPHYEAPETFAPFILDDSHLYYVNAFESAASAMETGAVSGENIARLILSRLSAEVISGLPSVKSTTFSSRRDDLYSDL</sequence>
<dbReference type="Proteomes" id="UP000813463">
    <property type="component" value="Chromosome 4"/>
</dbReference>
<keyword evidence="3" id="KW-0285">Flavoprotein</keyword>
<dbReference type="OrthoDB" id="437369at2759"/>
<dbReference type="GO" id="GO:0030327">
    <property type="term" value="P:prenylated protein catabolic process"/>
    <property type="evidence" value="ECO:0000318"/>
    <property type="project" value="GO_Central"/>
</dbReference>
<keyword evidence="7" id="KW-0325">Glycoprotein</keyword>
<evidence type="ECO:0000259" key="9">
    <source>
        <dbReference type="Pfam" id="PF07156"/>
    </source>
</evidence>
<dbReference type="Pfam" id="PF13450">
    <property type="entry name" value="NAD_binding_8"/>
    <property type="match status" value="1"/>
</dbReference>
<keyword evidence="11" id="KW-0456">Lyase</keyword>
<gene>
    <name evidence="11" type="primary">LOC110798959</name>
</gene>
<evidence type="ECO:0000313" key="10">
    <source>
        <dbReference type="Proteomes" id="UP000813463"/>
    </source>
</evidence>
<evidence type="ECO:0000256" key="7">
    <source>
        <dbReference type="ARBA" id="ARBA00023180"/>
    </source>
</evidence>
<dbReference type="PIRSF" id="PIRSF036292">
    <property type="entry name" value="Prenylcysteine_oxidase"/>
    <property type="match status" value="1"/>
</dbReference>
<feature type="signal peptide" evidence="8">
    <location>
        <begin position="1"/>
        <end position="23"/>
    </location>
</feature>
<evidence type="ECO:0000256" key="1">
    <source>
        <dbReference type="ARBA" id="ARBA00001974"/>
    </source>
</evidence>
<protein>
    <submittedName>
        <fullName evidence="11">Farnesylcysteine lyase</fullName>
    </submittedName>
</protein>